<dbReference type="EMBL" id="MT371136">
    <property type="protein sequence ID" value="QQO74654.1"/>
    <property type="molecule type" value="mRNA"/>
</dbReference>
<sequence>MNFLSNRGKLYSISHIQSGKIVAKILKIFYIYIVFSFIVLIPSQGVGDHNRIKCETEKDCPRNDFIDVTLICLDNFCIFLIL</sequence>
<dbReference type="GO" id="GO:0046872">
    <property type="term" value="F:metal ion binding"/>
    <property type="evidence" value="ECO:0007669"/>
    <property type="project" value="InterPro"/>
</dbReference>
<keyword evidence="1" id="KW-0812">Transmembrane</keyword>
<protein>
    <submittedName>
        <fullName evidence="3">Nodule-specific cysteine-rich peptide G38</fullName>
    </submittedName>
</protein>
<keyword evidence="1" id="KW-0472">Membrane</keyword>
<dbReference type="InterPro" id="IPR009810">
    <property type="entry name" value="Nodulin_late_dom"/>
</dbReference>
<accession>A0A7T8IG47</accession>
<feature type="transmembrane region" description="Helical" evidence="1">
    <location>
        <begin position="21"/>
        <end position="41"/>
    </location>
</feature>
<proteinExistence type="evidence at transcript level"/>
<dbReference type="Pfam" id="PF07127">
    <property type="entry name" value="Nodulin_late"/>
    <property type="match status" value="1"/>
</dbReference>
<evidence type="ECO:0000256" key="1">
    <source>
        <dbReference type="SAM" id="Phobius"/>
    </source>
</evidence>
<evidence type="ECO:0000259" key="2">
    <source>
        <dbReference type="Pfam" id="PF07127"/>
    </source>
</evidence>
<feature type="domain" description="Late nodulin" evidence="2">
    <location>
        <begin position="23"/>
        <end position="77"/>
    </location>
</feature>
<name>A0A7T8IG47_PEA</name>
<evidence type="ECO:0000313" key="3">
    <source>
        <dbReference type="EMBL" id="QQO74654.1"/>
    </source>
</evidence>
<keyword evidence="1" id="KW-1133">Transmembrane helix</keyword>
<dbReference type="AlphaFoldDB" id="A0A7T8IG47"/>
<reference evidence="3" key="1">
    <citation type="journal article" date="2020" name="Mol. Cell">
        <title>Proteome analysis reveals a significant host-specific response in Rhizobium leguminosarum bv viciae endosymbiotic cells.</title>
        <authorList>
            <person name="Duran D."/>
            <person name="Albareda M."/>
            <person name="Marina A."/>
            <person name="Garcia C."/>
            <person name="Ruiz-Argueso T."/>
            <person name="Palacios J."/>
        </authorList>
    </citation>
    <scope>NUCLEOTIDE SEQUENCE</scope>
    <source>
        <tissue evidence="3">Root nodules</tissue>
    </source>
</reference>
<organism evidence="3">
    <name type="scientific">Pisum sativum</name>
    <name type="common">Garden pea</name>
    <name type="synonym">Lathyrus oleraceus</name>
    <dbReference type="NCBI Taxonomy" id="3888"/>
    <lineage>
        <taxon>Eukaryota</taxon>
        <taxon>Viridiplantae</taxon>
        <taxon>Streptophyta</taxon>
        <taxon>Embryophyta</taxon>
        <taxon>Tracheophyta</taxon>
        <taxon>Spermatophyta</taxon>
        <taxon>Magnoliopsida</taxon>
        <taxon>eudicotyledons</taxon>
        <taxon>Gunneridae</taxon>
        <taxon>Pentapetalae</taxon>
        <taxon>rosids</taxon>
        <taxon>fabids</taxon>
        <taxon>Fabales</taxon>
        <taxon>Fabaceae</taxon>
        <taxon>Papilionoideae</taxon>
        <taxon>50 kb inversion clade</taxon>
        <taxon>NPAAA clade</taxon>
        <taxon>Hologalegina</taxon>
        <taxon>IRL clade</taxon>
        <taxon>Fabeae</taxon>
        <taxon>Lathyrus</taxon>
    </lineage>
</organism>